<name>A0A6N2K7Z8_SALVM</name>
<organism evidence="1">
    <name type="scientific">Salix viminalis</name>
    <name type="common">Common osier</name>
    <name type="synonym">Basket willow</name>
    <dbReference type="NCBI Taxonomy" id="40686"/>
    <lineage>
        <taxon>Eukaryota</taxon>
        <taxon>Viridiplantae</taxon>
        <taxon>Streptophyta</taxon>
        <taxon>Embryophyta</taxon>
        <taxon>Tracheophyta</taxon>
        <taxon>Spermatophyta</taxon>
        <taxon>Magnoliopsida</taxon>
        <taxon>eudicotyledons</taxon>
        <taxon>Gunneridae</taxon>
        <taxon>Pentapetalae</taxon>
        <taxon>rosids</taxon>
        <taxon>fabids</taxon>
        <taxon>Malpighiales</taxon>
        <taxon>Salicaceae</taxon>
        <taxon>Saliceae</taxon>
        <taxon>Salix</taxon>
    </lineage>
</organism>
<protein>
    <submittedName>
        <fullName evidence="1">Uncharacterized protein</fullName>
    </submittedName>
</protein>
<dbReference type="EMBL" id="CAADRP010000180">
    <property type="protein sequence ID" value="VFU24512.1"/>
    <property type="molecule type" value="Genomic_DNA"/>
</dbReference>
<dbReference type="AlphaFoldDB" id="A0A6N2K7Z8"/>
<accession>A0A6N2K7Z8</accession>
<sequence>MHLSMHSIFHGNDPKHHPTQAKISFQSTFLGGGVAKCPALVSQILMSLSFHCFSSASLRTAWTVMKAY</sequence>
<gene>
    <name evidence="1" type="ORF">SVIM_LOCUS46976</name>
</gene>
<evidence type="ECO:0000313" key="1">
    <source>
        <dbReference type="EMBL" id="VFU24512.1"/>
    </source>
</evidence>
<proteinExistence type="predicted"/>
<reference evidence="1" key="1">
    <citation type="submission" date="2019-03" db="EMBL/GenBank/DDBJ databases">
        <authorList>
            <person name="Mank J."/>
            <person name="Almeida P."/>
        </authorList>
    </citation>
    <scope>NUCLEOTIDE SEQUENCE</scope>
    <source>
        <strain evidence="1">78183</strain>
    </source>
</reference>